<evidence type="ECO:0000256" key="5">
    <source>
        <dbReference type="PROSITE-ProRule" id="PRU00546"/>
    </source>
</evidence>
<feature type="domain" description="CR-type" evidence="9">
    <location>
        <begin position="155"/>
        <end position="238"/>
    </location>
</feature>
<evidence type="ECO:0000256" key="4">
    <source>
        <dbReference type="ARBA" id="ARBA00022833"/>
    </source>
</evidence>
<dbReference type="CDD" id="cd10747">
    <property type="entry name" value="DnaJ_C"/>
    <property type="match status" value="1"/>
</dbReference>
<feature type="signal peptide" evidence="7">
    <location>
        <begin position="1"/>
        <end position="23"/>
    </location>
</feature>
<dbReference type="InterPro" id="IPR044713">
    <property type="entry name" value="DNJA1/2-like"/>
</dbReference>
<evidence type="ECO:0000256" key="2">
    <source>
        <dbReference type="ARBA" id="ARBA00022737"/>
    </source>
</evidence>
<dbReference type="FunFam" id="2.10.230.10:FF:000001">
    <property type="entry name" value="DnaJ subfamily A member 2"/>
    <property type="match status" value="1"/>
</dbReference>
<dbReference type="HAMAP" id="MF_01152">
    <property type="entry name" value="DnaJ"/>
    <property type="match status" value="1"/>
</dbReference>
<dbReference type="AlphaFoldDB" id="A0A1R1Y1P7"/>
<feature type="domain" description="J" evidence="8">
    <location>
        <begin position="26"/>
        <end position="90"/>
    </location>
</feature>
<dbReference type="GO" id="GO:0051082">
    <property type="term" value="F:unfolded protein binding"/>
    <property type="evidence" value="ECO:0007669"/>
    <property type="project" value="InterPro"/>
</dbReference>
<dbReference type="Proteomes" id="UP000187429">
    <property type="component" value="Unassembled WGS sequence"/>
</dbReference>
<feature type="compositionally biased region" description="Basic and acidic residues" evidence="6">
    <location>
        <begin position="401"/>
        <end position="411"/>
    </location>
</feature>
<dbReference type="InterPro" id="IPR036410">
    <property type="entry name" value="HSP_DnaJ_Cys-rich_dom_sf"/>
</dbReference>
<dbReference type="InterPro" id="IPR036869">
    <property type="entry name" value="J_dom_sf"/>
</dbReference>
<accession>A0A1R1Y1P7</accession>
<dbReference type="EMBL" id="LSSM01002660">
    <property type="protein sequence ID" value="OMJ20820.1"/>
    <property type="molecule type" value="Genomic_DNA"/>
</dbReference>
<keyword evidence="11" id="KW-1185">Reference proteome</keyword>
<dbReference type="InterPro" id="IPR002939">
    <property type="entry name" value="DnaJ_C"/>
</dbReference>
<dbReference type="PANTHER" id="PTHR43888">
    <property type="entry name" value="DNAJ-LIKE-2, ISOFORM A-RELATED"/>
    <property type="match status" value="1"/>
</dbReference>
<dbReference type="GO" id="GO:0009408">
    <property type="term" value="P:response to heat"/>
    <property type="evidence" value="ECO:0007669"/>
    <property type="project" value="InterPro"/>
</dbReference>
<dbReference type="SMART" id="SM00271">
    <property type="entry name" value="DnaJ"/>
    <property type="match status" value="1"/>
</dbReference>
<evidence type="ECO:0000256" key="3">
    <source>
        <dbReference type="ARBA" id="ARBA00022771"/>
    </source>
</evidence>
<dbReference type="SUPFAM" id="SSF49493">
    <property type="entry name" value="HSP40/DnaJ peptide-binding domain"/>
    <property type="match status" value="2"/>
</dbReference>
<dbReference type="SUPFAM" id="SSF57938">
    <property type="entry name" value="DnaJ/Hsp40 cysteine-rich domain"/>
    <property type="match status" value="1"/>
</dbReference>
<proteinExistence type="inferred from homology"/>
<dbReference type="PROSITE" id="PS50076">
    <property type="entry name" value="DNAJ_2"/>
    <property type="match status" value="1"/>
</dbReference>
<gene>
    <name evidence="10" type="ORF">AYI69_g6066</name>
</gene>
<evidence type="ECO:0000259" key="8">
    <source>
        <dbReference type="PROSITE" id="PS50076"/>
    </source>
</evidence>
<dbReference type="PROSITE" id="PS51188">
    <property type="entry name" value="ZF_CR"/>
    <property type="match status" value="1"/>
</dbReference>
<evidence type="ECO:0000313" key="11">
    <source>
        <dbReference type="Proteomes" id="UP000187429"/>
    </source>
</evidence>
<dbReference type="GO" id="GO:0030544">
    <property type="term" value="F:Hsp70 protein binding"/>
    <property type="evidence" value="ECO:0007669"/>
    <property type="project" value="InterPro"/>
</dbReference>
<dbReference type="GO" id="GO:0005524">
    <property type="term" value="F:ATP binding"/>
    <property type="evidence" value="ECO:0007669"/>
    <property type="project" value="InterPro"/>
</dbReference>
<protein>
    <submittedName>
        <fullName evidence="10">DnaJ-like protein</fullName>
    </submittedName>
</protein>
<dbReference type="SUPFAM" id="SSF46565">
    <property type="entry name" value="Chaperone J-domain"/>
    <property type="match status" value="1"/>
</dbReference>
<dbReference type="InterPro" id="IPR012724">
    <property type="entry name" value="DnaJ"/>
</dbReference>
<organism evidence="10 11">
    <name type="scientific">Smittium culicis</name>
    <dbReference type="NCBI Taxonomy" id="133412"/>
    <lineage>
        <taxon>Eukaryota</taxon>
        <taxon>Fungi</taxon>
        <taxon>Fungi incertae sedis</taxon>
        <taxon>Zoopagomycota</taxon>
        <taxon>Kickxellomycotina</taxon>
        <taxon>Harpellomycetes</taxon>
        <taxon>Harpellales</taxon>
        <taxon>Legeriomycetaceae</taxon>
        <taxon>Smittium</taxon>
    </lineage>
</organism>
<dbReference type="Pfam" id="PF01556">
    <property type="entry name" value="DnaJ_C"/>
    <property type="match status" value="1"/>
</dbReference>
<sequence>MFKNSSLLFTVVSLAFLVFSTIAGKDYYKLLGVDRDADNHQIKKAYKKLSKKYHPDKNKAEDAHEKFIEYTNAYQVLTDPEKRDVYDRYGEEGLKNEGGGGHGFDPHDIFAQFFGGGDMFGGGMFGGGRRTKRQKPMGPTINLDLHLSLEELYHGKEVDIDVSKQKICSHCGGSGAESPDDISQCDECDGSGMKVVRRILGPGIVQQMQTTCTKCHGVGKATKKKCHLCKGERVIRGNDQVNFDISAGTNAGHQVTIESEADEHPDHETGNLVFKVLEIPHRLFTRKNENLYLDVDISLLESLTGFKRKFRHLNGKTIDLFHTDVVPNGHIEEMKNLGMPSTHNSDTYGSLYVKYWVKFPKSVSSDVSSKLKIALASNVEYAGAIGMPQKPVPKANPESEQTNKTREHDEL</sequence>
<evidence type="ECO:0000259" key="9">
    <source>
        <dbReference type="PROSITE" id="PS51188"/>
    </source>
</evidence>
<dbReference type="OrthoDB" id="445556at2759"/>
<keyword evidence="3 5" id="KW-0863">Zinc-finger</keyword>
<evidence type="ECO:0000256" key="7">
    <source>
        <dbReference type="SAM" id="SignalP"/>
    </source>
</evidence>
<comment type="caution">
    <text evidence="10">The sequence shown here is derived from an EMBL/GenBank/DDBJ whole genome shotgun (WGS) entry which is preliminary data.</text>
</comment>
<feature type="region of interest" description="Disordered" evidence="6">
    <location>
        <begin position="386"/>
        <end position="411"/>
    </location>
</feature>
<dbReference type="Gene3D" id="1.10.287.110">
    <property type="entry name" value="DnaJ domain"/>
    <property type="match status" value="1"/>
</dbReference>
<evidence type="ECO:0000256" key="1">
    <source>
        <dbReference type="ARBA" id="ARBA00022723"/>
    </source>
</evidence>
<dbReference type="CDD" id="cd10719">
    <property type="entry name" value="DnaJ_zf"/>
    <property type="match status" value="1"/>
</dbReference>
<dbReference type="InterPro" id="IPR008971">
    <property type="entry name" value="HSP40/DnaJ_pept-bd"/>
</dbReference>
<reference evidence="11" key="1">
    <citation type="submission" date="2017-01" db="EMBL/GenBank/DDBJ databases">
        <authorList>
            <person name="Wang Y."/>
            <person name="White M."/>
            <person name="Kvist S."/>
            <person name="Moncalvo J.-M."/>
        </authorList>
    </citation>
    <scope>NUCLEOTIDE SEQUENCE [LARGE SCALE GENOMIC DNA]</scope>
    <source>
        <strain evidence="11">ID-206-W2</strain>
    </source>
</reference>
<dbReference type="Gene3D" id="2.60.260.20">
    <property type="entry name" value="Urease metallochaperone UreE, N-terminal domain"/>
    <property type="match status" value="2"/>
</dbReference>
<dbReference type="GO" id="GO:0008270">
    <property type="term" value="F:zinc ion binding"/>
    <property type="evidence" value="ECO:0007669"/>
    <property type="project" value="UniProtKB-KW"/>
</dbReference>
<dbReference type="Gene3D" id="2.10.230.10">
    <property type="entry name" value="Heat shock protein DnaJ, cysteine-rich domain"/>
    <property type="match status" value="1"/>
</dbReference>
<keyword evidence="1 5" id="KW-0479">Metal-binding</keyword>
<keyword evidence="4 5" id="KW-0862">Zinc</keyword>
<dbReference type="InterPro" id="IPR001623">
    <property type="entry name" value="DnaJ_domain"/>
</dbReference>
<dbReference type="GO" id="GO:0006457">
    <property type="term" value="P:protein folding"/>
    <property type="evidence" value="ECO:0007669"/>
    <property type="project" value="InterPro"/>
</dbReference>
<name>A0A1R1Y1P7_9FUNG</name>
<dbReference type="PRINTS" id="PR00625">
    <property type="entry name" value="JDOMAIN"/>
</dbReference>
<dbReference type="FunFam" id="2.60.260.20:FF:000013">
    <property type="entry name" value="DnaJ subfamily B member 11"/>
    <property type="match status" value="1"/>
</dbReference>
<feature type="chain" id="PRO_5012955212" evidence="7">
    <location>
        <begin position="24"/>
        <end position="411"/>
    </location>
</feature>
<feature type="zinc finger region" description="CR-type" evidence="5">
    <location>
        <begin position="155"/>
        <end position="238"/>
    </location>
</feature>
<dbReference type="Pfam" id="PF00684">
    <property type="entry name" value="DnaJ_CXXCXGXG"/>
    <property type="match status" value="1"/>
</dbReference>
<dbReference type="Pfam" id="PF00226">
    <property type="entry name" value="DnaJ"/>
    <property type="match status" value="1"/>
</dbReference>
<dbReference type="CDD" id="cd06257">
    <property type="entry name" value="DnaJ"/>
    <property type="match status" value="1"/>
</dbReference>
<evidence type="ECO:0000256" key="6">
    <source>
        <dbReference type="SAM" id="MobiDB-lite"/>
    </source>
</evidence>
<dbReference type="InterPro" id="IPR001305">
    <property type="entry name" value="HSP_DnaJ_Cys-rich_dom"/>
</dbReference>
<keyword evidence="2" id="KW-0677">Repeat</keyword>
<keyword evidence="7" id="KW-0732">Signal</keyword>
<evidence type="ECO:0000313" key="10">
    <source>
        <dbReference type="EMBL" id="OMJ20820.1"/>
    </source>
</evidence>